<protein>
    <recommendedName>
        <fullName evidence="3">Retrotransposon Copia-like N-terminal domain-containing protein</fullName>
    </recommendedName>
</protein>
<evidence type="ECO:0008006" key="3">
    <source>
        <dbReference type="Google" id="ProtNLM"/>
    </source>
</evidence>
<proteinExistence type="predicted"/>
<dbReference type="AlphaFoldDB" id="A0A5N6PN19"/>
<name>A0A5N6PN19_9ASTR</name>
<sequence>MEGSSSSNPGNSYPCPSHVTMKLSSQDTYDVWKTLMLCLLKSHGMLHFIQQETFNGIGASLNKHLRKEEVILRKQHCFRRVTGSCRRLYKTTASDESSYALKAKTSEVYPSSKTVAEHVQSTKRY</sequence>
<dbReference type="OrthoDB" id="1845088at2759"/>
<evidence type="ECO:0000313" key="1">
    <source>
        <dbReference type="EMBL" id="KAD6455055.1"/>
    </source>
</evidence>
<evidence type="ECO:0000313" key="2">
    <source>
        <dbReference type="Proteomes" id="UP000326396"/>
    </source>
</evidence>
<dbReference type="Proteomes" id="UP000326396">
    <property type="component" value="Linkage Group LG12"/>
</dbReference>
<gene>
    <name evidence="1" type="ORF">E3N88_09761</name>
</gene>
<reference evidence="1 2" key="1">
    <citation type="submission" date="2019-05" db="EMBL/GenBank/DDBJ databases">
        <title>Mikania micrantha, genome provides insights into the molecular mechanism of rapid growth.</title>
        <authorList>
            <person name="Liu B."/>
        </authorList>
    </citation>
    <scope>NUCLEOTIDE SEQUENCE [LARGE SCALE GENOMIC DNA]</scope>
    <source>
        <strain evidence="1">NLD-2019</strain>
        <tissue evidence="1">Leaf</tissue>
    </source>
</reference>
<keyword evidence="2" id="KW-1185">Reference proteome</keyword>
<organism evidence="1 2">
    <name type="scientific">Mikania micrantha</name>
    <name type="common">bitter vine</name>
    <dbReference type="NCBI Taxonomy" id="192012"/>
    <lineage>
        <taxon>Eukaryota</taxon>
        <taxon>Viridiplantae</taxon>
        <taxon>Streptophyta</taxon>
        <taxon>Embryophyta</taxon>
        <taxon>Tracheophyta</taxon>
        <taxon>Spermatophyta</taxon>
        <taxon>Magnoliopsida</taxon>
        <taxon>eudicotyledons</taxon>
        <taxon>Gunneridae</taxon>
        <taxon>Pentapetalae</taxon>
        <taxon>asterids</taxon>
        <taxon>campanulids</taxon>
        <taxon>Asterales</taxon>
        <taxon>Asteraceae</taxon>
        <taxon>Asteroideae</taxon>
        <taxon>Heliantheae alliance</taxon>
        <taxon>Eupatorieae</taxon>
        <taxon>Mikania</taxon>
    </lineage>
</organism>
<accession>A0A5N6PN19</accession>
<comment type="caution">
    <text evidence="1">The sequence shown here is derived from an EMBL/GenBank/DDBJ whole genome shotgun (WGS) entry which is preliminary data.</text>
</comment>
<dbReference type="EMBL" id="SZYD01000004">
    <property type="protein sequence ID" value="KAD6455055.1"/>
    <property type="molecule type" value="Genomic_DNA"/>
</dbReference>